<feature type="compositionally biased region" description="Basic and acidic residues" evidence="1">
    <location>
        <begin position="7"/>
        <end position="22"/>
    </location>
</feature>
<gene>
    <name evidence="2" type="ORF">Tco_0624935</name>
</gene>
<evidence type="ECO:0000313" key="2">
    <source>
        <dbReference type="EMBL" id="GJS51573.1"/>
    </source>
</evidence>
<name>A0ABQ4WFC3_9ASTR</name>
<reference evidence="2" key="2">
    <citation type="submission" date="2022-01" db="EMBL/GenBank/DDBJ databases">
        <authorList>
            <person name="Yamashiro T."/>
            <person name="Shiraishi A."/>
            <person name="Satake H."/>
            <person name="Nakayama K."/>
        </authorList>
    </citation>
    <scope>NUCLEOTIDE SEQUENCE</scope>
</reference>
<organism evidence="2 3">
    <name type="scientific">Tanacetum coccineum</name>
    <dbReference type="NCBI Taxonomy" id="301880"/>
    <lineage>
        <taxon>Eukaryota</taxon>
        <taxon>Viridiplantae</taxon>
        <taxon>Streptophyta</taxon>
        <taxon>Embryophyta</taxon>
        <taxon>Tracheophyta</taxon>
        <taxon>Spermatophyta</taxon>
        <taxon>Magnoliopsida</taxon>
        <taxon>eudicotyledons</taxon>
        <taxon>Gunneridae</taxon>
        <taxon>Pentapetalae</taxon>
        <taxon>asterids</taxon>
        <taxon>campanulids</taxon>
        <taxon>Asterales</taxon>
        <taxon>Asteraceae</taxon>
        <taxon>Asteroideae</taxon>
        <taxon>Anthemideae</taxon>
        <taxon>Anthemidinae</taxon>
        <taxon>Tanacetum</taxon>
    </lineage>
</organism>
<keyword evidence="3" id="KW-1185">Reference proteome</keyword>
<feature type="region of interest" description="Disordered" evidence="1">
    <location>
        <begin position="1"/>
        <end position="70"/>
    </location>
</feature>
<feature type="compositionally biased region" description="Low complexity" evidence="1">
    <location>
        <begin position="27"/>
        <end position="39"/>
    </location>
</feature>
<feature type="compositionally biased region" description="Low complexity" evidence="1">
    <location>
        <begin position="55"/>
        <end position="70"/>
    </location>
</feature>
<protein>
    <submittedName>
        <fullName evidence="2">Uncharacterized protein</fullName>
    </submittedName>
</protein>
<sequence>MHPLAPHYERNTGSDHGKKRPCESNASSSSTTLNHPSSSCPLDDTIDVNNDESFHSNSSSPSKNVSSPSNVLNACKTEEGQLVSSHVPKMKSYIDKLELLVHHMPHVLVVNTILDPRILTSKEVNIDNMTLEEYELYELAMSKKKSEVDNDSMIIEEDELYMAMQCCNKKIIVNTTREKDEVRMEDVEMDEDHEVDHSKTKEVLQWIDNETPLFQVNKGGLKLVTQTKISASWEALHAYLFTYVSYEGTLMFAHDFQVGTWMLLDEAYLKHVTGHAMF</sequence>
<proteinExistence type="predicted"/>
<dbReference type="Proteomes" id="UP001151760">
    <property type="component" value="Unassembled WGS sequence"/>
</dbReference>
<accession>A0ABQ4WFC3</accession>
<evidence type="ECO:0000313" key="3">
    <source>
        <dbReference type="Proteomes" id="UP001151760"/>
    </source>
</evidence>
<evidence type="ECO:0000256" key="1">
    <source>
        <dbReference type="SAM" id="MobiDB-lite"/>
    </source>
</evidence>
<dbReference type="EMBL" id="BQNB010008596">
    <property type="protein sequence ID" value="GJS51573.1"/>
    <property type="molecule type" value="Genomic_DNA"/>
</dbReference>
<comment type="caution">
    <text evidence="2">The sequence shown here is derived from an EMBL/GenBank/DDBJ whole genome shotgun (WGS) entry which is preliminary data.</text>
</comment>
<reference evidence="2" key="1">
    <citation type="journal article" date="2022" name="Int. J. Mol. Sci.">
        <title>Draft Genome of Tanacetum Coccineum: Genomic Comparison of Closely Related Tanacetum-Family Plants.</title>
        <authorList>
            <person name="Yamashiro T."/>
            <person name="Shiraishi A."/>
            <person name="Nakayama K."/>
            <person name="Satake H."/>
        </authorList>
    </citation>
    <scope>NUCLEOTIDE SEQUENCE</scope>
</reference>